<dbReference type="EMBL" id="ML769384">
    <property type="protein sequence ID" value="KAE9410831.1"/>
    <property type="molecule type" value="Genomic_DNA"/>
</dbReference>
<dbReference type="GO" id="GO:0008115">
    <property type="term" value="F:sarcosine oxidase activity"/>
    <property type="evidence" value="ECO:0007669"/>
    <property type="project" value="TreeGrafter"/>
</dbReference>
<evidence type="ECO:0000256" key="3">
    <source>
        <dbReference type="ARBA" id="ARBA00022630"/>
    </source>
</evidence>
<keyword evidence="9" id="KW-1185">Reference proteome</keyword>
<evidence type="ECO:0000256" key="1">
    <source>
        <dbReference type="ARBA" id="ARBA00001974"/>
    </source>
</evidence>
<evidence type="ECO:0000313" key="8">
    <source>
        <dbReference type="EMBL" id="KAE9410831.1"/>
    </source>
</evidence>
<dbReference type="Proteomes" id="UP000799118">
    <property type="component" value="Unassembled WGS sequence"/>
</dbReference>
<reference evidence="8" key="1">
    <citation type="journal article" date="2019" name="Environ. Microbiol.">
        <title>Fungal ecological strategies reflected in gene transcription - a case study of two litter decomposers.</title>
        <authorList>
            <person name="Barbi F."/>
            <person name="Kohler A."/>
            <person name="Barry K."/>
            <person name="Baskaran P."/>
            <person name="Daum C."/>
            <person name="Fauchery L."/>
            <person name="Ihrmark K."/>
            <person name="Kuo A."/>
            <person name="LaButti K."/>
            <person name="Lipzen A."/>
            <person name="Morin E."/>
            <person name="Grigoriev I.V."/>
            <person name="Henrissat B."/>
            <person name="Lindahl B."/>
            <person name="Martin F."/>
        </authorList>
    </citation>
    <scope>NUCLEOTIDE SEQUENCE</scope>
    <source>
        <strain evidence="8">JB14</strain>
    </source>
</reference>
<comment type="similarity">
    <text evidence="2">Belongs to the MSOX/MTOX family.</text>
</comment>
<sequence>MFNIDSSVLIFGGAGTLGSSTALHLARKGFRNIHVLDVYPIPSAQSAGNDLNKIMGTSLRNPVDKQLSLEAEDMWSNDPTFSPFYHRSGRLDCCGSPDGIQDLRDTVAKLQQAGLGHTVEWLDTEAQIVQRVPQLAGSDIQGWKGIFFEKGGWLAAAKAIDSVGKELVRHGVKFSFGDSGVFDSLILSDDGKNCLGAVTKDGTRYLADRVVLASGAWTPSLVDLEDQCCSKAWVYAHMQLTPDEVKAYAGCPVVYNEDLGFFFEPNENGVIKVCDEFPGFTRYKMHQPFGSPKPISVSVPRSHARHPTDTYPHASEVTIRKAIAAFLPKFKDKELFNRAMCWCADTADANLLICEHPLWKNFFLATGDSGHSFKLLPIIGKHIVELLAGTLQKDMREAWRWRPGSGDARKSVRRASAKDLADLPGWKHESKESKESSKEQNKDIGQSSMDPSCCVSV</sequence>
<keyword evidence="5" id="KW-0560">Oxidoreductase</keyword>
<dbReference type="PANTHER" id="PTHR10961:SF26">
    <property type="entry name" value="L-SACCHAROPINE OXIDASE"/>
    <property type="match status" value="1"/>
</dbReference>
<dbReference type="InterPro" id="IPR036188">
    <property type="entry name" value="FAD/NAD-bd_sf"/>
</dbReference>
<dbReference type="InterPro" id="IPR006076">
    <property type="entry name" value="FAD-dep_OxRdtase"/>
</dbReference>
<evidence type="ECO:0000313" key="9">
    <source>
        <dbReference type="Proteomes" id="UP000799118"/>
    </source>
</evidence>
<gene>
    <name evidence="8" type="ORF">BT96DRAFT_870585</name>
</gene>
<proteinExistence type="inferred from homology"/>
<accession>A0A6A4IJP2</accession>
<dbReference type="InterPro" id="IPR045170">
    <property type="entry name" value="MTOX"/>
</dbReference>
<name>A0A6A4IJP2_9AGAR</name>
<dbReference type="Pfam" id="PF01266">
    <property type="entry name" value="DAO"/>
    <property type="match status" value="1"/>
</dbReference>
<dbReference type="GO" id="GO:0050660">
    <property type="term" value="F:flavin adenine dinucleotide binding"/>
    <property type="evidence" value="ECO:0007669"/>
    <property type="project" value="InterPro"/>
</dbReference>
<dbReference type="OrthoDB" id="2219495at2759"/>
<comment type="cofactor">
    <cofactor evidence="1">
        <name>FAD</name>
        <dbReference type="ChEBI" id="CHEBI:57692"/>
    </cofactor>
</comment>
<dbReference type="Gene3D" id="3.30.9.10">
    <property type="entry name" value="D-Amino Acid Oxidase, subunit A, domain 2"/>
    <property type="match status" value="1"/>
</dbReference>
<keyword evidence="3" id="KW-0285">Flavoprotein</keyword>
<dbReference type="AlphaFoldDB" id="A0A6A4IJP2"/>
<protein>
    <submittedName>
        <fullName evidence="8">FAD dependent oxidoreductase</fullName>
    </submittedName>
</protein>
<keyword evidence="4" id="KW-0274">FAD</keyword>
<feature type="region of interest" description="Disordered" evidence="6">
    <location>
        <begin position="402"/>
        <end position="457"/>
    </location>
</feature>
<evidence type="ECO:0000256" key="4">
    <source>
        <dbReference type="ARBA" id="ARBA00022827"/>
    </source>
</evidence>
<evidence type="ECO:0000256" key="2">
    <source>
        <dbReference type="ARBA" id="ARBA00010989"/>
    </source>
</evidence>
<evidence type="ECO:0000256" key="5">
    <source>
        <dbReference type="ARBA" id="ARBA00023002"/>
    </source>
</evidence>
<organism evidence="8 9">
    <name type="scientific">Gymnopus androsaceus JB14</name>
    <dbReference type="NCBI Taxonomy" id="1447944"/>
    <lineage>
        <taxon>Eukaryota</taxon>
        <taxon>Fungi</taxon>
        <taxon>Dikarya</taxon>
        <taxon>Basidiomycota</taxon>
        <taxon>Agaricomycotina</taxon>
        <taxon>Agaricomycetes</taxon>
        <taxon>Agaricomycetidae</taxon>
        <taxon>Agaricales</taxon>
        <taxon>Marasmiineae</taxon>
        <taxon>Omphalotaceae</taxon>
        <taxon>Gymnopus</taxon>
    </lineage>
</organism>
<feature type="domain" description="FAD dependent oxidoreductase" evidence="7">
    <location>
        <begin position="13"/>
        <end position="386"/>
    </location>
</feature>
<dbReference type="GO" id="GO:0051698">
    <property type="term" value="F:saccharopine oxidase activity"/>
    <property type="evidence" value="ECO:0007669"/>
    <property type="project" value="TreeGrafter"/>
</dbReference>
<evidence type="ECO:0000256" key="6">
    <source>
        <dbReference type="SAM" id="MobiDB-lite"/>
    </source>
</evidence>
<dbReference type="PANTHER" id="PTHR10961">
    <property type="entry name" value="PEROXISOMAL SARCOSINE OXIDASE"/>
    <property type="match status" value="1"/>
</dbReference>
<evidence type="ECO:0000259" key="7">
    <source>
        <dbReference type="Pfam" id="PF01266"/>
    </source>
</evidence>
<feature type="compositionally biased region" description="Basic and acidic residues" evidence="6">
    <location>
        <begin position="416"/>
        <end position="442"/>
    </location>
</feature>
<dbReference type="SUPFAM" id="SSF51905">
    <property type="entry name" value="FAD/NAD(P)-binding domain"/>
    <property type="match status" value="1"/>
</dbReference>
<dbReference type="Gene3D" id="3.50.50.60">
    <property type="entry name" value="FAD/NAD(P)-binding domain"/>
    <property type="match status" value="1"/>
</dbReference>